<dbReference type="STRING" id="1195236.CTER_0627"/>
<sequence>MRILTKRLLIISIFLLAFFIGAICLRVGKQEDAHKDYVLGGIFTGKKQDENIDLAASSLSRQAIQIMNKQMSNLNETYFRPSNLKALNSRFMNLEAFSENFKDGKIPNELLNTPEKSAINYFSVLQQASNLTMEKNGGCGTVGYGLEPFPIAYSFLSENNKKSMNYDVFLKSFEGIGHINLIKLLPVTVDSTDMSRFFLELEILEGSSVGVTTFNYYTGELDVLKVNGLYYIDSLTLTPEDFFCAAYHGWAHNAESYVETVYGNWCGLIMKQYAPDQDEYMKKIIIDGVDNRKYMFEFAKLTNGTDLLINSLVKKKGDWVPVQIDVEKCLDKNKVQF</sequence>
<dbReference type="PATRIC" id="fig|1195236.3.peg.91"/>
<dbReference type="EMBL" id="AORV01000003">
    <property type="protein sequence ID" value="EMS74151.1"/>
    <property type="molecule type" value="Genomic_DNA"/>
</dbReference>
<name>S0FV40_RUMCE</name>
<dbReference type="Proteomes" id="UP000014155">
    <property type="component" value="Unassembled WGS sequence"/>
</dbReference>
<dbReference type="AlphaFoldDB" id="S0FV40"/>
<keyword evidence="2" id="KW-1185">Reference proteome</keyword>
<gene>
    <name evidence="1" type="ORF">CTER_0627</name>
</gene>
<dbReference type="RefSeq" id="WP_004622860.1">
    <property type="nucleotide sequence ID" value="NZ_AORV01000003.1"/>
</dbReference>
<dbReference type="eggNOG" id="ENOG5033CE6">
    <property type="taxonomic scope" value="Bacteria"/>
</dbReference>
<reference evidence="1 2" key="1">
    <citation type="journal article" date="2013" name="Genome Announc.">
        <title>Draft Genome Sequence of the Cellulolytic, Mesophilic, Anaerobic Bacterium Clostridium termitidis Strain CT1112 (DSM 5398).</title>
        <authorList>
            <person name="Lal S."/>
            <person name="Ramachandran U."/>
            <person name="Zhang X."/>
            <person name="Munir R."/>
            <person name="Sparling R."/>
            <person name="Levin D.B."/>
        </authorList>
    </citation>
    <scope>NUCLEOTIDE SEQUENCE [LARGE SCALE GENOMIC DNA]</scope>
    <source>
        <strain evidence="1 2">CT1112</strain>
    </source>
</reference>
<comment type="caution">
    <text evidence="1">The sequence shown here is derived from an EMBL/GenBank/DDBJ whole genome shotgun (WGS) entry which is preliminary data.</text>
</comment>
<evidence type="ECO:0000313" key="2">
    <source>
        <dbReference type="Proteomes" id="UP000014155"/>
    </source>
</evidence>
<proteinExistence type="predicted"/>
<evidence type="ECO:0000313" key="1">
    <source>
        <dbReference type="EMBL" id="EMS74151.1"/>
    </source>
</evidence>
<organism evidence="1 2">
    <name type="scientific">Ruminiclostridium cellobioparum subsp. termitidis CT1112</name>
    <dbReference type="NCBI Taxonomy" id="1195236"/>
    <lineage>
        <taxon>Bacteria</taxon>
        <taxon>Bacillati</taxon>
        <taxon>Bacillota</taxon>
        <taxon>Clostridia</taxon>
        <taxon>Eubacteriales</taxon>
        <taxon>Oscillospiraceae</taxon>
        <taxon>Ruminiclostridium</taxon>
    </lineage>
</organism>
<accession>S0FV40</accession>
<protein>
    <submittedName>
        <fullName evidence="1">Uncharacterized protein</fullName>
    </submittedName>
</protein>